<dbReference type="InterPro" id="IPR056734">
    <property type="entry name" value="NANM"/>
</dbReference>
<dbReference type="SUPFAM" id="SSF117281">
    <property type="entry name" value="Kelch motif"/>
    <property type="match status" value="1"/>
</dbReference>
<dbReference type="AlphaFoldDB" id="A0A1C4CV12"/>
<keyword evidence="1" id="KW-0677">Repeat</keyword>
<gene>
    <name evidence="3" type="ORF">GA0061094_3264</name>
</gene>
<keyword evidence="4" id="KW-1185">Reference proteome</keyword>
<sequence>MKKFQIAAIASIFIVGGFMGLNANANKSESGKVSASAVQHANSIERITWEHAGELEAQKGFEENIGTAGVLSGSFKDYLIVGGGANFPYESVLNGGPKKHYSDIYVLKKENNQLSMVEHTNLDHEIGYGSSITTKKGVYYIGGSPEEEYADDILFLTIDKDKKLKVEKIGDLPFTISNGIAVEKNGKLYIGLGQQNGNASNKIYEYDLKTSKTKELAPIPGESVRNQSVAQLLNGDLYIFSGGGSTAYTDGYKYDIEKNSWSKAASVEADGKEISLLGANSVPLNKHEMLVIGGFNKAVYDDAVEKLGTLQGEELAVFRTQYFNADPQEFNWNKEILIYNAKKDSWRSIGKIPFDAPCGEGLVLMNKTIYSINGEIKPGVRTNAIYSGTLLQH</sequence>
<dbReference type="PANTHER" id="PTHR47435">
    <property type="entry name" value="KELCH REPEAT PROTEIN (AFU_ORTHOLOGUE AFUA_5G12780)"/>
    <property type="match status" value="1"/>
</dbReference>
<dbReference type="InterPro" id="IPR015915">
    <property type="entry name" value="Kelch-typ_b-propeller"/>
</dbReference>
<name>A0A1C4CV12_9BACI</name>
<reference evidence="4" key="1">
    <citation type="submission" date="2016-08" db="EMBL/GenBank/DDBJ databases">
        <authorList>
            <person name="Varghese N."/>
            <person name="Submissions Spin"/>
        </authorList>
    </citation>
    <scope>NUCLEOTIDE SEQUENCE [LARGE SCALE GENOMIC DNA]</scope>
    <source>
        <strain evidence="4">SGD-1123</strain>
    </source>
</reference>
<proteinExistence type="predicted"/>
<dbReference type="RefSeq" id="WP_205629793.1">
    <property type="nucleotide sequence ID" value="NZ_FMAU01000004.1"/>
</dbReference>
<protein>
    <submittedName>
        <fullName evidence="3">Cyclically-permuted mutarotase family protein</fullName>
    </submittedName>
</protein>
<dbReference type="EMBL" id="FMAU01000004">
    <property type="protein sequence ID" value="SCC22883.1"/>
    <property type="molecule type" value="Genomic_DNA"/>
</dbReference>
<evidence type="ECO:0000313" key="4">
    <source>
        <dbReference type="Proteomes" id="UP000181997"/>
    </source>
</evidence>
<organism evidence="3 4">
    <name type="scientific">[Bacillus] enclensis</name>
    <dbReference type="NCBI Taxonomy" id="1402860"/>
    <lineage>
        <taxon>Bacteria</taxon>
        <taxon>Bacillati</taxon>
        <taxon>Bacillota</taxon>
        <taxon>Bacilli</taxon>
        <taxon>Bacillales</taxon>
        <taxon>Bacillaceae</taxon>
        <taxon>Rossellomorea</taxon>
    </lineage>
</organism>
<dbReference type="NCBIfam" id="TIGR03548">
    <property type="entry name" value="mutarot_permut"/>
    <property type="match status" value="1"/>
</dbReference>
<accession>A0A1C4CV12</accession>
<evidence type="ECO:0000313" key="3">
    <source>
        <dbReference type="EMBL" id="SCC22883.1"/>
    </source>
</evidence>
<dbReference type="Gene3D" id="2.120.10.80">
    <property type="entry name" value="Kelch-type beta propeller"/>
    <property type="match status" value="1"/>
</dbReference>
<evidence type="ECO:0000256" key="1">
    <source>
        <dbReference type="ARBA" id="ARBA00022737"/>
    </source>
</evidence>
<dbReference type="PANTHER" id="PTHR47435:SF4">
    <property type="entry name" value="KELCH REPEAT PROTEIN (AFU_ORTHOLOGUE AFUA_5G12780)"/>
    <property type="match status" value="1"/>
</dbReference>
<dbReference type="InterPro" id="IPR019937">
    <property type="entry name" value="Cycl-permuted_mutarotase"/>
</dbReference>
<keyword evidence="2" id="KW-0408">Iron</keyword>
<dbReference type="Pfam" id="PF24996">
    <property type="entry name" value="NANM"/>
    <property type="match status" value="1"/>
</dbReference>
<dbReference type="Proteomes" id="UP000181997">
    <property type="component" value="Unassembled WGS sequence"/>
</dbReference>
<evidence type="ECO:0000256" key="2">
    <source>
        <dbReference type="ARBA" id="ARBA00023004"/>
    </source>
</evidence>